<accession>A0A0E9V5N9</accession>
<dbReference type="EMBL" id="GBXM01035143">
    <property type="protein sequence ID" value="JAH73434.1"/>
    <property type="molecule type" value="Transcribed_RNA"/>
</dbReference>
<reference evidence="1" key="2">
    <citation type="journal article" date="2015" name="Fish Shellfish Immunol.">
        <title>Early steps in the European eel (Anguilla anguilla)-Vibrio vulnificus interaction in the gills: Role of the RtxA13 toxin.</title>
        <authorList>
            <person name="Callol A."/>
            <person name="Pajuelo D."/>
            <person name="Ebbesson L."/>
            <person name="Teles M."/>
            <person name="MacKenzie S."/>
            <person name="Amaro C."/>
        </authorList>
    </citation>
    <scope>NUCLEOTIDE SEQUENCE</scope>
</reference>
<dbReference type="AlphaFoldDB" id="A0A0E9V5N9"/>
<organism evidence="1">
    <name type="scientific">Anguilla anguilla</name>
    <name type="common">European freshwater eel</name>
    <name type="synonym">Muraena anguilla</name>
    <dbReference type="NCBI Taxonomy" id="7936"/>
    <lineage>
        <taxon>Eukaryota</taxon>
        <taxon>Metazoa</taxon>
        <taxon>Chordata</taxon>
        <taxon>Craniata</taxon>
        <taxon>Vertebrata</taxon>
        <taxon>Euteleostomi</taxon>
        <taxon>Actinopterygii</taxon>
        <taxon>Neopterygii</taxon>
        <taxon>Teleostei</taxon>
        <taxon>Anguilliformes</taxon>
        <taxon>Anguillidae</taxon>
        <taxon>Anguilla</taxon>
    </lineage>
</organism>
<evidence type="ECO:0000313" key="1">
    <source>
        <dbReference type="EMBL" id="JAH73434.1"/>
    </source>
</evidence>
<sequence length="23" mass="2742">MVLWIRASKLINYQKMQGNIATY</sequence>
<reference evidence="1" key="1">
    <citation type="submission" date="2014-11" db="EMBL/GenBank/DDBJ databases">
        <authorList>
            <person name="Amaro Gonzalez C."/>
        </authorList>
    </citation>
    <scope>NUCLEOTIDE SEQUENCE</scope>
</reference>
<name>A0A0E9V5N9_ANGAN</name>
<protein>
    <submittedName>
        <fullName evidence="1">Uncharacterized protein</fullName>
    </submittedName>
</protein>
<proteinExistence type="predicted"/>